<sequence length="281" mass="30170">MIHDQASALRQLKKLRDSLSPDALPTAADLLASLPRPSGFPAIALVVPEHQGIDLPPLTSWIHSLLGDARRACLWDQAGLISLIAPTGVQEPFTPAQATVESAVGPLLALPRIPGLAHLPGRPEADRIRFVRHLLRCLGSCTELWITLRAGELAHSQAILHATDLACLLVPQHPDAILRSYEAVKTIHLSGYFSTFGLIGLDAGEADGPASLVDRIMAVAKQFLSLDLVPAGMVLSGQSSRNSINTQARGLIARLDPSSCEFFWFLTERLLNPIPGDVPLP</sequence>
<name>A0A367ZAV1_9BACT</name>
<accession>A0A367ZAV1</accession>
<evidence type="ECO:0000313" key="1">
    <source>
        <dbReference type="EMBL" id="RCK75263.1"/>
    </source>
</evidence>
<dbReference type="EMBL" id="QOQW01000041">
    <property type="protein sequence ID" value="RCK75263.1"/>
    <property type="molecule type" value="Genomic_DNA"/>
</dbReference>
<dbReference type="AlphaFoldDB" id="A0A367ZAV1"/>
<comment type="caution">
    <text evidence="1">The sequence shown here is derived from an EMBL/GenBank/DDBJ whole genome shotgun (WGS) entry which is preliminary data.</text>
</comment>
<evidence type="ECO:0000313" key="2">
    <source>
        <dbReference type="Proteomes" id="UP000252355"/>
    </source>
</evidence>
<organism evidence="1 2">
    <name type="scientific">Candidatus Ozemobacter sibiricus</name>
    <dbReference type="NCBI Taxonomy" id="2268124"/>
    <lineage>
        <taxon>Bacteria</taxon>
        <taxon>Candidatus Ozemobacteria</taxon>
        <taxon>Candidatus Ozemobacterales</taxon>
        <taxon>Candidatus Ozemobacteraceae</taxon>
        <taxon>Candidatus Ozemobacter</taxon>
    </lineage>
</organism>
<gene>
    <name evidence="1" type="ORF">OZSIB_4347</name>
</gene>
<protein>
    <submittedName>
        <fullName evidence="1">Uncharacterized protein</fullName>
    </submittedName>
</protein>
<reference evidence="1 2" key="1">
    <citation type="submission" date="2018-05" db="EMBL/GenBank/DDBJ databases">
        <title>A metagenomic window into the 2 km-deep terrestrial subsurface aquifer revealed taxonomically and functionally diverse microbial community comprising novel uncultured bacterial lineages.</title>
        <authorList>
            <person name="Kadnikov V.V."/>
            <person name="Mardanov A.V."/>
            <person name="Beletsky A.V."/>
            <person name="Banks D."/>
            <person name="Pimenov N.V."/>
            <person name="Frank Y.A."/>
            <person name="Karnachuk O.V."/>
            <person name="Ravin N.V."/>
        </authorList>
    </citation>
    <scope>NUCLEOTIDE SEQUENCE [LARGE SCALE GENOMIC DNA]</scope>
    <source>
        <strain evidence="1">BY5</strain>
    </source>
</reference>
<dbReference type="Proteomes" id="UP000252355">
    <property type="component" value="Unassembled WGS sequence"/>
</dbReference>
<proteinExistence type="predicted"/>